<dbReference type="InterPro" id="IPR036388">
    <property type="entry name" value="WH-like_DNA-bd_sf"/>
</dbReference>
<dbReference type="Gene3D" id="3.30.420.40">
    <property type="match status" value="2"/>
</dbReference>
<keyword evidence="2" id="KW-0808">Transferase</keyword>
<dbReference type="GO" id="GO:0004340">
    <property type="term" value="F:glucokinase activity"/>
    <property type="evidence" value="ECO:0007669"/>
    <property type="project" value="UniProtKB-EC"/>
</dbReference>
<dbReference type="InterPro" id="IPR000600">
    <property type="entry name" value="ROK"/>
</dbReference>
<proteinExistence type="inferred from homology"/>
<gene>
    <name evidence="2" type="primary">glkA_1</name>
    <name evidence="2" type="ORF">NCTC12112_00472</name>
</gene>
<reference evidence="2 3" key="1">
    <citation type="submission" date="2018-06" db="EMBL/GenBank/DDBJ databases">
        <authorList>
            <consortium name="Pathogen Informatics"/>
            <person name="Doyle S."/>
        </authorList>
    </citation>
    <scope>NUCLEOTIDE SEQUENCE [LARGE SCALE GENOMIC DNA]</scope>
    <source>
        <strain evidence="2 3">NCTC12112</strain>
    </source>
</reference>
<dbReference type="KEGG" id="ful:C4N20_09585"/>
<evidence type="ECO:0000256" key="1">
    <source>
        <dbReference type="ARBA" id="ARBA00006479"/>
    </source>
</evidence>
<accession>A0AAX2J882</accession>
<name>A0AAX2J882_9FUSO</name>
<protein>
    <submittedName>
        <fullName evidence="2">Glucokinase</fullName>
        <ecNumber evidence="2">2.7.1.2</ecNumber>
    </submittedName>
</protein>
<dbReference type="Pfam" id="PF00480">
    <property type="entry name" value="ROK"/>
    <property type="match status" value="1"/>
</dbReference>
<dbReference type="Gene3D" id="1.10.10.10">
    <property type="entry name" value="Winged helix-like DNA-binding domain superfamily/Winged helix DNA-binding domain"/>
    <property type="match status" value="1"/>
</dbReference>
<dbReference type="RefSeq" id="WP_005979454.1">
    <property type="nucleotide sequence ID" value="NZ_BAABXY010000001.1"/>
</dbReference>
<dbReference type="AlphaFoldDB" id="A0AAX2J882"/>
<dbReference type="PANTHER" id="PTHR18964">
    <property type="entry name" value="ROK (REPRESSOR, ORF, KINASE) FAMILY"/>
    <property type="match status" value="1"/>
</dbReference>
<evidence type="ECO:0000313" key="2">
    <source>
        <dbReference type="EMBL" id="SQJ00117.1"/>
    </source>
</evidence>
<dbReference type="SUPFAM" id="SSF53067">
    <property type="entry name" value="Actin-like ATPase domain"/>
    <property type="match status" value="1"/>
</dbReference>
<organism evidence="2 3">
    <name type="scientific">Fusobacterium ulcerans</name>
    <dbReference type="NCBI Taxonomy" id="861"/>
    <lineage>
        <taxon>Bacteria</taxon>
        <taxon>Fusobacteriati</taxon>
        <taxon>Fusobacteriota</taxon>
        <taxon>Fusobacteriia</taxon>
        <taxon>Fusobacteriales</taxon>
        <taxon>Fusobacteriaceae</taxon>
        <taxon>Fusobacterium</taxon>
    </lineage>
</organism>
<sequence length="378" mass="43343">MYQKNIKENNENKIFEYVFNSNHNFVINEVAEKMDMSFPTVKRIITFFLEKNIIIEEDKVGSGVGRKAREYSFNDFFCHSVGVQISEEKIKMILTNAKGIVIKKHSKTLQKGGLSITDSLMEELEFFLSRLSKTIFKSIIGIGISVPGIVNEEGKFIEFNSKNKTDISIIEKIKKRFNIPVLVENESNLSAIAEAFLSENSLLSNFTALTLNDYVGISSFTREKNQNDFHFKAGRMHHMIVNPEGKSCGCGSRGCWGAYVSNKALVEEFHEVFKKVKKYENIFQDEYLETEEGKKILDEYIKYLAIGIKNLLFFSNPEKLIISGKICLQQKYIKERLLEEIYTDHIFYRGKETIIFSSFEESSSLIGAALFPIVDSLF</sequence>
<evidence type="ECO:0000313" key="3">
    <source>
        <dbReference type="Proteomes" id="UP000249008"/>
    </source>
</evidence>
<dbReference type="EMBL" id="LS483487">
    <property type="protein sequence ID" value="SQJ00117.1"/>
    <property type="molecule type" value="Genomic_DNA"/>
</dbReference>
<dbReference type="EC" id="2.7.1.2" evidence="2"/>
<comment type="similarity">
    <text evidence="1">Belongs to the ROK (NagC/XylR) family.</text>
</comment>
<dbReference type="InterPro" id="IPR043129">
    <property type="entry name" value="ATPase_NBD"/>
</dbReference>
<dbReference type="Proteomes" id="UP000249008">
    <property type="component" value="Chromosome 1"/>
</dbReference>
<dbReference type="GeneID" id="78455063"/>
<dbReference type="PANTHER" id="PTHR18964:SF149">
    <property type="entry name" value="BIFUNCTIONAL UDP-N-ACETYLGLUCOSAMINE 2-EPIMERASE_N-ACETYLMANNOSAMINE KINASE"/>
    <property type="match status" value="1"/>
</dbReference>